<name>A0ABZ0V2J4_9RHOB</name>
<gene>
    <name evidence="2" type="ORF">T7987_07725</name>
</gene>
<feature type="region of interest" description="Disordered" evidence="1">
    <location>
        <begin position="51"/>
        <end position="74"/>
    </location>
</feature>
<dbReference type="Proteomes" id="UP001326567">
    <property type="component" value="Chromosome"/>
</dbReference>
<protein>
    <submittedName>
        <fullName evidence="2">Uncharacterized protein</fullName>
    </submittedName>
</protein>
<keyword evidence="3" id="KW-1185">Reference proteome</keyword>
<sequence length="74" mass="8191">MADPKKIEPVDYEVTKAREIQGVHRAVGETISMTPKQAKYYLPPHGAGLKLAGDKLPKQKLHAEKPLKADKTEV</sequence>
<evidence type="ECO:0000313" key="3">
    <source>
        <dbReference type="Proteomes" id="UP001326567"/>
    </source>
</evidence>
<evidence type="ECO:0000256" key="1">
    <source>
        <dbReference type="SAM" id="MobiDB-lite"/>
    </source>
</evidence>
<proteinExistence type="predicted"/>
<dbReference type="RefSeq" id="WP_322329584.1">
    <property type="nucleotide sequence ID" value="NZ_CP139725.1"/>
</dbReference>
<evidence type="ECO:0000313" key="2">
    <source>
        <dbReference type="EMBL" id="WPZ23108.1"/>
    </source>
</evidence>
<organism evidence="2 3">
    <name type="scientific">Sulfitobacter faviae</name>
    <dbReference type="NCBI Taxonomy" id="1775881"/>
    <lineage>
        <taxon>Bacteria</taxon>
        <taxon>Pseudomonadati</taxon>
        <taxon>Pseudomonadota</taxon>
        <taxon>Alphaproteobacteria</taxon>
        <taxon>Rhodobacterales</taxon>
        <taxon>Roseobacteraceae</taxon>
        <taxon>Sulfitobacter</taxon>
    </lineage>
</organism>
<feature type="compositionally biased region" description="Basic and acidic residues" evidence="1">
    <location>
        <begin position="52"/>
        <end position="74"/>
    </location>
</feature>
<accession>A0ABZ0V2J4</accession>
<reference evidence="2 3" key="1">
    <citation type="submission" date="2023-11" db="EMBL/GenBank/DDBJ databases">
        <title>From the Deep-Sea to the Surface: Bacterial Genomes Isolated from the Moytirra Hydrothermal Vent Plume.</title>
        <authorList>
            <person name="Major S.R."/>
        </authorList>
    </citation>
    <scope>NUCLEOTIDE SEQUENCE [LARGE SCALE GENOMIC DNA]</scope>
    <source>
        <strain evidence="2 3">OXR-9</strain>
    </source>
</reference>
<dbReference type="EMBL" id="CP139725">
    <property type="protein sequence ID" value="WPZ23108.1"/>
    <property type="molecule type" value="Genomic_DNA"/>
</dbReference>